<evidence type="ECO:0000256" key="4">
    <source>
        <dbReference type="ARBA" id="ARBA00022692"/>
    </source>
</evidence>
<keyword evidence="7" id="KW-0046">Antibiotic resistance</keyword>
<gene>
    <name evidence="11" type="ORF">FF041_13940</name>
</gene>
<feature type="transmembrane region" description="Helical" evidence="9">
    <location>
        <begin position="310"/>
        <end position="331"/>
    </location>
</feature>
<organism evidence="11 12">
    <name type="scientific">Streptomyces jumonjinensis</name>
    <dbReference type="NCBI Taxonomy" id="1945"/>
    <lineage>
        <taxon>Bacteria</taxon>
        <taxon>Bacillati</taxon>
        <taxon>Actinomycetota</taxon>
        <taxon>Actinomycetes</taxon>
        <taxon>Kitasatosporales</taxon>
        <taxon>Streptomycetaceae</taxon>
        <taxon>Streptomyces</taxon>
    </lineage>
</organism>
<dbReference type="InterPro" id="IPR020846">
    <property type="entry name" value="MFS_dom"/>
</dbReference>
<keyword evidence="2" id="KW-0813">Transport</keyword>
<evidence type="ECO:0000256" key="7">
    <source>
        <dbReference type="ARBA" id="ARBA00023251"/>
    </source>
</evidence>
<feature type="transmembrane region" description="Helical" evidence="9">
    <location>
        <begin position="363"/>
        <end position="389"/>
    </location>
</feature>
<reference evidence="11 12" key="1">
    <citation type="submission" date="2019-05" db="EMBL/GenBank/DDBJ databases">
        <title>Comparative genomics and metabolomics analyses of clavulanic acid producing Streptomyces species provides insight into specialized metabolism and evolution of beta-lactam biosynthetic gene clusters.</title>
        <authorList>
            <person name="Moore M.A."/>
            <person name="Cruz-Morales P."/>
            <person name="Barona Gomez F."/>
            <person name="Kapil T."/>
        </authorList>
    </citation>
    <scope>NUCLEOTIDE SEQUENCE [LARGE SCALE GENOMIC DNA]</scope>
    <source>
        <strain evidence="11 12">NRRL 5741</strain>
    </source>
</reference>
<feature type="transmembrane region" description="Helical" evidence="9">
    <location>
        <begin position="410"/>
        <end position="427"/>
    </location>
</feature>
<evidence type="ECO:0000313" key="11">
    <source>
        <dbReference type="EMBL" id="MQT01284.1"/>
    </source>
</evidence>
<dbReference type="GO" id="GO:0046677">
    <property type="term" value="P:response to antibiotic"/>
    <property type="evidence" value="ECO:0007669"/>
    <property type="project" value="UniProtKB-KW"/>
</dbReference>
<feature type="transmembrane region" description="Helical" evidence="9">
    <location>
        <begin position="111"/>
        <end position="133"/>
    </location>
</feature>
<feature type="transmembrane region" description="Helical" evidence="9">
    <location>
        <begin position="86"/>
        <end position="105"/>
    </location>
</feature>
<dbReference type="Gene3D" id="1.20.1720.10">
    <property type="entry name" value="Multidrug resistance protein D"/>
    <property type="match status" value="1"/>
</dbReference>
<evidence type="ECO:0000256" key="5">
    <source>
        <dbReference type="ARBA" id="ARBA00022989"/>
    </source>
</evidence>
<feature type="transmembrane region" description="Helical" evidence="9">
    <location>
        <begin position="57"/>
        <end position="74"/>
    </location>
</feature>
<dbReference type="Pfam" id="PF07690">
    <property type="entry name" value="MFS_1"/>
    <property type="match status" value="1"/>
</dbReference>
<evidence type="ECO:0000256" key="1">
    <source>
        <dbReference type="ARBA" id="ARBA00004651"/>
    </source>
</evidence>
<dbReference type="AlphaFoldDB" id="A0A646KGE0"/>
<dbReference type="InterPro" id="IPR036259">
    <property type="entry name" value="MFS_trans_sf"/>
</dbReference>
<dbReference type="SUPFAM" id="SSF103473">
    <property type="entry name" value="MFS general substrate transporter"/>
    <property type="match status" value="1"/>
</dbReference>
<evidence type="ECO:0000256" key="6">
    <source>
        <dbReference type="ARBA" id="ARBA00023136"/>
    </source>
</evidence>
<feature type="transmembrane region" description="Helical" evidence="9">
    <location>
        <begin position="206"/>
        <end position="223"/>
    </location>
</feature>
<feature type="domain" description="Major facilitator superfamily (MFS) profile" evidence="10">
    <location>
        <begin position="20"/>
        <end position="505"/>
    </location>
</feature>
<name>A0A646KGE0_STRJU</name>
<feature type="transmembrane region" description="Helical" evidence="9">
    <location>
        <begin position="145"/>
        <end position="164"/>
    </location>
</feature>
<feature type="transmembrane region" description="Helical" evidence="9">
    <location>
        <begin position="170"/>
        <end position="194"/>
    </location>
</feature>
<keyword evidence="3" id="KW-1003">Cell membrane</keyword>
<dbReference type="OrthoDB" id="9781469at2"/>
<proteinExistence type="predicted"/>
<accession>A0A646KGE0</accession>
<dbReference type="PANTHER" id="PTHR42718:SF47">
    <property type="entry name" value="METHYL VIOLOGEN RESISTANCE PROTEIN SMVA"/>
    <property type="match status" value="1"/>
</dbReference>
<evidence type="ECO:0000256" key="2">
    <source>
        <dbReference type="ARBA" id="ARBA00022448"/>
    </source>
</evidence>
<feature type="transmembrane region" description="Helical" evidence="9">
    <location>
        <begin position="273"/>
        <end position="298"/>
    </location>
</feature>
<dbReference type="Proteomes" id="UP000419138">
    <property type="component" value="Unassembled WGS sequence"/>
</dbReference>
<sequence>MSSTVPKVAPPKAGAREWAGLAVLALPTLLLALDQSVLFLALPHLAESLNPTGTQTLWIMDVYGFLCAGFLVTMGTLGDRIGRRKLLMIGASVVGVASLLAAFSTSAEMLIVTRALLGVAAATLMPSTLALISNMFQDARQRGRAIAVWASCFMGGTALGPVAGGVLLEYWWWGSVFLLGVPVMLILLVSAPFVLPEYRDPNGGRIDLISVALSLAAILPVIYGLKEIAREGWEPARVLAIVAGLVFGALFARRQRTLEHPLMDLSLFKRGAFTASLLILMFAMATMGGSYLFITGYLQMVEGLSPVEAGLWMVPSAIASLVAATLAPTLVKRLPMGVVIGGGLGVTTIGYLLLAFVDPVGGLPLLVAGFVIAFLGTGPIGALGTNLVVSSAPPEKGGSAASVSETSGQFGVAFGLAALGSLGGALYQSRIAVPDGLSGDAADTVRAGIEGAVAEADKLQGALGDQVLTAAREAYTSGLNTVAVVCAALAAVTAVLATTALRKVGGDGGAHGAHEAPEGGEEAAPEGTLRPAQGR</sequence>
<dbReference type="CDD" id="cd17321">
    <property type="entry name" value="MFS_MMR_MDR_like"/>
    <property type="match status" value="1"/>
</dbReference>
<keyword evidence="12" id="KW-1185">Reference proteome</keyword>
<dbReference type="PANTHER" id="PTHR42718">
    <property type="entry name" value="MAJOR FACILITATOR SUPERFAMILY MULTIDRUG TRANSPORTER MFSC"/>
    <property type="match status" value="1"/>
</dbReference>
<feature type="transmembrane region" description="Helical" evidence="9">
    <location>
        <begin position="482"/>
        <end position="501"/>
    </location>
</feature>
<keyword evidence="4 9" id="KW-0812">Transmembrane</keyword>
<dbReference type="RefSeq" id="WP_153523116.1">
    <property type="nucleotide sequence ID" value="NZ_VCLA01000120.1"/>
</dbReference>
<keyword evidence="5 9" id="KW-1133">Transmembrane helix</keyword>
<evidence type="ECO:0000313" key="12">
    <source>
        <dbReference type="Proteomes" id="UP000419138"/>
    </source>
</evidence>
<dbReference type="PROSITE" id="PS50850">
    <property type="entry name" value="MFS"/>
    <property type="match status" value="1"/>
</dbReference>
<feature type="transmembrane region" description="Helical" evidence="9">
    <location>
        <begin position="338"/>
        <end position="357"/>
    </location>
</feature>
<feature type="transmembrane region" description="Helical" evidence="9">
    <location>
        <begin position="235"/>
        <end position="252"/>
    </location>
</feature>
<dbReference type="Gene3D" id="1.20.1250.20">
    <property type="entry name" value="MFS general substrate transporter like domains"/>
    <property type="match status" value="1"/>
</dbReference>
<evidence type="ECO:0000259" key="10">
    <source>
        <dbReference type="PROSITE" id="PS50850"/>
    </source>
</evidence>
<dbReference type="GO" id="GO:0005886">
    <property type="term" value="C:plasma membrane"/>
    <property type="evidence" value="ECO:0007669"/>
    <property type="project" value="UniProtKB-SubCell"/>
</dbReference>
<evidence type="ECO:0000256" key="9">
    <source>
        <dbReference type="SAM" id="Phobius"/>
    </source>
</evidence>
<dbReference type="EMBL" id="VCLA01000120">
    <property type="protein sequence ID" value="MQT01284.1"/>
    <property type="molecule type" value="Genomic_DNA"/>
</dbReference>
<protein>
    <submittedName>
        <fullName evidence="11">MFS transporter</fullName>
    </submittedName>
</protein>
<keyword evidence="6 9" id="KW-0472">Membrane</keyword>
<evidence type="ECO:0000256" key="8">
    <source>
        <dbReference type="SAM" id="MobiDB-lite"/>
    </source>
</evidence>
<comment type="subcellular location">
    <subcellularLocation>
        <location evidence="1">Cell membrane</location>
        <topology evidence="1">Multi-pass membrane protein</topology>
    </subcellularLocation>
</comment>
<evidence type="ECO:0000256" key="3">
    <source>
        <dbReference type="ARBA" id="ARBA00022475"/>
    </source>
</evidence>
<dbReference type="GO" id="GO:0022857">
    <property type="term" value="F:transmembrane transporter activity"/>
    <property type="evidence" value="ECO:0007669"/>
    <property type="project" value="InterPro"/>
</dbReference>
<comment type="caution">
    <text evidence="11">The sequence shown here is derived from an EMBL/GenBank/DDBJ whole genome shotgun (WGS) entry which is preliminary data.</text>
</comment>
<dbReference type="InterPro" id="IPR011701">
    <property type="entry name" value="MFS"/>
</dbReference>
<feature type="region of interest" description="Disordered" evidence="8">
    <location>
        <begin position="506"/>
        <end position="535"/>
    </location>
</feature>